<dbReference type="EMBL" id="PISD01000013">
    <property type="protein sequence ID" value="PKG29736.1"/>
    <property type="molecule type" value="Genomic_DNA"/>
</dbReference>
<evidence type="ECO:0000313" key="4">
    <source>
        <dbReference type="Proteomes" id="UP000233343"/>
    </source>
</evidence>
<dbReference type="PANTHER" id="PTHR48100:SF1">
    <property type="entry name" value="HISTIDINE PHOSPHATASE FAMILY PROTEIN-RELATED"/>
    <property type="match status" value="1"/>
</dbReference>
<dbReference type="PANTHER" id="PTHR48100">
    <property type="entry name" value="BROAD-SPECIFICITY PHOSPHATASE YOR283W-RELATED"/>
    <property type="match status" value="1"/>
</dbReference>
<dbReference type="GO" id="GO:0016791">
    <property type="term" value="F:phosphatase activity"/>
    <property type="evidence" value="ECO:0007669"/>
    <property type="project" value="TreeGrafter"/>
</dbReference>
<feature type="binding site" evidence="2">
    <location>
        <begin position="11"/>
        <end position="18"/>
    </location>
    <ligand>
        <name>substrate</name>
    </ligand>
</feature>
<feature type="active site" description="Proton donor/acceptor" evidence="1">
    <location>
        <position position="76"/>
    </location>
</feature>
<dbReference type="Proteomes" id="UP000233343">
    <property type="component" value="Unassembled WGS sequence"/>
</dbReference>
<feature type="binding site" evidence="2">
    <location>
        <position position="54"/>
    </location>
    <ligand>
        <name>substrate</name>
    </ligand>
</feature>
<evidence type="ECO:0000256" key="2">
    <source>
        <dbReference type="PIRSR" id="PIRSR613078-2"/>
    </source>
</evidence>
<dbReference type="Gene3D" id="3.40.50.1240">
    <property type="entry name" value="Phosphoglycerate mutase-like"/>
    <property type="match status" value="1"/>
</dbReference>
<dbReference type="InterPro" id="IPR050275">
    <property type="entry name" value="PGM_Phosphatase"/>
</dbReference>
<organism evidence="3 4">
    <name type="scientific">Cytobacillus horneckiae</name>
    <dbReference type="NCBI Taxonomy" id="549687"/>
    <lineage>
        <taxon>Bacteria</taxon>
        <taxon>Bacillati</taxon>
        <taxon>Bacillota</taxon>
        <taxon>Bacilli</taxon>
        <taxon>Bacillales</taxon>
        <taxon>Bacillaceae</taxon>
        <taxon>Cytobacillus</taxon>
    </lineage>
</organism>
<reference evidence="3 4" key="1">
    <citation type="journal article" date="2010" name="Int. J. Syst. Evol. Microbiol.">
        <title>Bacillus horneckiae sp. nov., isolated from a spacecraft-assembly clean room.</title>
        <authorList>
            <person name="Vaishampayan P."/>
            <person name="Probst A."/>
            <person name="Krishnamurthi S."/>
            <person name="Ghosh S."/>
            <person name="Osman S."/>
            <person name="McDowall A."/>
            <person name="Ruckmani A."/>
            <person name="Mayilraj S."/>
            <person name="Venkateswaran K."/>
        </authorList>
    </citation>
    <scope>NUCLEOTIDE SEQUENCE [LARGE SCALE GENOMIC DNA]</scope>
    <source>
        <strain evidence="4">1PO1SC</strain>
    </source>
</reference>
<dbReference type="GO" id="GO:0005737">
    <property type="term" value="C:cytoplasm"/>
    <property type="evidence" value="ECO:0007669"/>
    <property type="project" value="TreeGrafter"/>
</dbReference>
<feature type="active site" description="Tele-phosphohistidine intermediate" evidence="1">
    <location>
        <position position="12"/>
    </location>
</feature>
<dbReference type="Pfam" id="PF00300">
    <property type="entry name" value="His_Phos_1"/>
    <property type="match status" value="1"/>
</dbReference>
<dbReference type="SMART" id="SM00855">
    <property type="entry name" value="PGAM"/>
    <property type="match status" value="1"/>
</dbReference>
<dbReference type="InterPro" id="IPR013078">
    <property type="entry name" value="His_Pase_superF_clade-1"/>
</dbReference>
<accession>A0A2N0ZJU2</accession>
<sequence>MYDTVVVALYRHGLTEANKNRAYLGWSDSPLCAEESIKPVCAPIDLLFSSDLGRCMTTNERLFPKVKPILLKELREMNFGAWEGKTYHQLKEDNHYQNWLNEWQTAKPPEGESFPEFVDRVDRAWNQIQEHTLANSHRRVAIVTHGGVIRHLLDTFVRSEKSFWDWEVQYAEGIELVFSLEGFRRKDSCILLQVAHLTEKRSGSVNNME</sequence>
<dbReference type="RefSeq" id="WP_066192901.1">
    <property type="nucleotide sequence ID" value="NZ_JAFDQP010000010.1"/>
</dbReference>
<dbReference type="SUPFAM" id="SSF53254">
    <property type="entry name" value="Phosphoglycerate mutase-like"/>
    <property type="match status" value="1"/>
</dbReference>
<protein>
    <submittedName>
        <fullName evidence="3">Histidine phosphatase family protein</fullName>
    </submittedName>
</protein>
<dbReference type="CDD" id="cd07067">
    <property type="entry name" value="HP_PGM_like"/>
    <property type="match status" value="1"/>
</dbReference>
<evidence type="ECO:0000313" key="3">
    <source>
        <dbReference type="EMBL" id="PKG29736.1"/>
    </source>
</evidence>
<comment type="caution">
    <text evidence="3">The sequence shown here is derived from an EMBL/GenBank/DDBJ whole genome shotgun (WGS) entry which is preliminary data.</text>
</comment>
<dbReference type="AlphaFoldDB" id="A0A2N0ZJU2"/>
<dbReference type="InterPro" id="IPR029033">
    <property type="entry name" value="His_PPase_superfam"/>
</dbReference>
<keyword evidence="4" id="KW-1185">Reference proteome</keyword>
<proteinExistence type="predicted"/>
<gene>
    <name evidence="3" type="ORF">CWS20_07675</name>
</gene>
<name>A0A2N0ZJU2_9BACI</name>
<evidence type="ECO:0000256" key="1">
    <source>
        <dbReference type="PIRSR" id="PIRSR613078-1"/>
    </source>
</evidence>